<sequence>MAYVGMSSHSHAFHGVIAGGAGRERAPPLGIDSGSVSSLHRTTETSPTRDDAEQITVVVPARAGSERVKHKNTRPFASYEGGLLELKLEQLTRTGEIDRIIVSSNDPAVLDYTAQFAAQHDDGRIEALERPDELGRSSTPMSVFLQYVAELQETGTMMMTHVTHPLIGSQHFSELVGAWREAADAGHDSLLTVTKLQTFLWDENGPFNYDASQEKWPRSQDIKPLYEVNHGAYFIPFRTMREVDDRVGAAPRMHELPENVVLDIDWEEQFALLEDIVRAKELRGISVL</sequence>
<evidence type="ECO:0008006" key="4">
    <source>
        <dbReference type="Google" id="ProtNLM"/>
    </source>
</evidence>
<evidence type="ECO:0000256" key="1">
    <source>
        <dbReference type="SAM" id="MobiDB-lite"/>
    </source>
</evidence>
<dbReference type="SUPFAM" id="SSF53448">
    <property type="entry name" value="Nucleotide-diphospho-sugar transferases"/>
    <property type="match status" value="1"/>
</dbReference>
<keyword evidence="3" id="KW-1185">Reference proteome</keyword>
<dbReference type="EMBL" id="BAAAYG010000003">
    <property type="protein sequence ID" value="GAA3282316.1"/>
    <property type="molecule type" value="Genomic_DNA"/>
</dbReference>
<evidence type="ECO:0000313" key="3">
    <source>
        <dbReference type="Proteomes" id="UP001501736"/>
    </source>
</evidence>
<dbReference type="PANTHER" id="PTHR21485:SF6">
    <property type="entry name" value="N-ACYLNEURAMINATE CYTIDYLYLTRANSFERASE-RELATED"/>
    <property type="match status" value="1"/>
</dbReference>
<evidence type="ECO:0000313" key="2">
    <source>
        <dbReference type="EMBL" id="GAA3282316.1"/>
    </source>
</evidence>
<reference evidence="3" key="1">
    <citation type="journal article" date="2019" name="Int. J. Syst. Evol. Microbiol.">
        <title>The Global Catalogue of Microorganisms (GCM) 10K type strain sequencing project: providing services to taxonomists for standard genome sequencing and annotation.</title>
        <authorList>
            <consortium name="The Broad Institute Genomics Platform"/>
            <consortium name="The Broad Institute Genome Sequencing Center for Infectious Disease"/>
            <person name="Wu L."/>
            <person name="Ma J."/>
        </authorList>
    </citation>
    <scope>NUCLEOTIDE SEQUENCE [LARGE SCALE GENOMIC DNA]</scope>
    <source>
        <strain evidence="3">JCM 11483</strain>
    </source>
</reference>
<proteinExistence type="predicted"/>
<dbReference type="InterPro" id="IPR029044">
    <property type="entry name" value="Nucleotide-diphossugar_trans"/>
</dbReference>
<dbReference type="InterPro" id="IPR003329">
    <property type="entry name" value="Cytidylyl_trans"/>
</dbReference>
<organism evidence="2 3">
    <name type="scientific">Nesterenkonia halobia</name>
    <dbReference type="NCBI Taxonomy" id="37922"/>
    <lineage>
        <taxon>Bacteria</taxon>
        <taxon>Bacillati</taxon>
        <taxon>Actinomycetota</taxon>
        <taxon>Actinomycetes</taxon>
        <taxon>Micrococcales</taxon>
        <taxon>Micrococcaceae</taxon>
        <taxon>Nesterenkonia</taxon>
    </lineage>
</organism>
<dbReference type="InterPro" id="IPR050793">
    <property type="entry name" value="CMP-NeuNAc_synthase"/>
</dbReference>
<feature type="compositionally biased region" description="Basic and acidic residues" evidence="1">
    <location>
        <begin position="41"/>
        <end position="52"/>
    </location>
</feature>
<accession>A0ABP6RDI4</accession>
<dbReference type="Pfam" id="PF02348">
    <property type="entry name" value="CTP_transf_3"/>
    <property type="match status" value="1"/>
</dbReference>
<dbReference type="Gene3D" id="3.90.550.10">
    <property type="entry name" value="Spore Coat Polysaccharide Biosynthesis Protein SpsA, Chain A"/>
    <property type="match status" value="1"/>
</dbReference>
<comment type="caution">
    <text evidence="2">The sequence shown here is derived from an EMBL/GenBank/DDBJ whole genome shotgun (WGS) entry which is preliminary data.</text>
</comment>
<dbReference type="PANTHER" id="PTHR21485">
    <property type="entry name" value="HAD SUPERFAMILY MEMBERS CMAS AND KDSC"/>
    <property type="match status" value="1"/>
</dbReference>
<feature type="region of interest" description="Disordered" evidence="1">
    <location>
        <begin position="24"/>
        <end position="53"/>
    </location>
</feature>
<gene>
    <name evidence="2" type="ORF">GCM10020260_09160</name>
</gene>
<name>A0ABP6RDI4_9MICC</name>
<dbReference type="Proteomes" id="UP001501736">
    <property type="component" value="Unassembled WGS sequence"/>
</dbReference>
<protein>
    <recommendedName>
        <fullName evidence="4">Acylneuraminate cytidylyltransferase</fullName>
    </recommendedName>
</protein>